<dbReference type="PANTHER" id="PTHR45866:SF1">
    <property type="entry name" value="DNA GYRASE SUBUNIT B, MITOCHONDRIAL"/>
    <property type="match status" value="1"/>
</dbReference>
<dbReference type="Pfam" id="PF00986">
    <property type="entry name" value="DNA_gyraseB_C"/>
    <property type="match status" value="1"/>
</dbReference>
<comment type="function">
    <text evidence="11">A type II topoisomerase that negatively supercoils closed circular double-stranded (ds) DNA in an ATP-dependent manner to modulate DNA topology and maintain chromosomes in an underwound state. Negative supercoiling favors strand separation, and DNA replication, transcription, recombination and repair, all of which involve strand separation. Also able to catalyze the interconversion of other topological isomers of dsDNA rings, including catenanes and knotted rings. Type II topoisomerases break and join 2 DNA strands simultaneously in an ATP-dependent manner.</text>
</comment>
<dbReference type="InterPro" id="IPR013760">
    <property type="entry name" value="Topo_IIA-like_dom_sf"/>
</dbReference>
<reference evidence="13 14" key="1">
    <citation type="submission" date="2022-03" db="EMBL/GenBank/DDBJ databases">
        <authorList>
            <person name="Koch H."/>
        </authorList>
    </citation>
    <scope>NUCLEOTIDE SEQUENCE [LARGE SCALE GENOMIC DNA]</scope>
    <source>
        <strain evidence="13 14">G1</strain>
    </source>
</reference>
<dbReference type="InterPro" id="IPR036890">
    <property type="entry name" value="HATPase_C_sf"/>
</dbReference>
<comment type="cofactor">
    <cofactor evidence="11">
        <name>Mg(2+)</name>
        <dbReference type="ChEBI" id="CHEBI:18420"/>
    </cofactor>
    <cofactor evidence="11">
        <name>Mn(2+)</name>
        <dbReference type="ChEBI" id="CHEBI:29035"/>
    </cofactor>
    <cofactor evidence="11">
        <name>Ca(2+)</name>
        <dbReference type="ChEBI" id="CHEBI:29108"/>
    </cofactor>
    <text evidence="11">Binds two Mg(2+) per subunit. The magnesium ions form salt bridges with both the protein and the DNA. Can also accept other divalent metal cations, such as Mn(2+) or Ca(2+).</text>
</comment>
<dbReference type="InterPro" id="IPR011557">
    <property type="entry name" value="GyrB"/>
</dbReference>
<evidence type="ECO:0000313" key="13">
    <source>
        <dbReference type="EMBL" id="CAH2029828.1"/>
    </source>
</evidence>
<keyword evidence="9" id="KW-0238">DNA-binding</keyword>
<dbReference type="PROSITE" id="PS00177">
    <property type="entry name" value="TOPOISOMERASE_II"/>
    <property type="match status" value="1"/>
</dbReference>
<keyword evidence="8 11" id="KW-0799">Topoisomerase</keyword>
<dbReference type="Pfam" id="PF00204">
    <property type="entry name" value="DNA_gyraseB"/>
    <property type="match status" value="1"/>
</dbReference>
<evidence type="ECO:0000256" key="1">
    <source>
        <dbReference type="ARBA" id="ARBA00000185"/>
    </source>
</evidence>
<evidence type="ECO:0000256" key="6">
    <source>
        <dbReference type="ARBA" id="ARBA00022840"/>
    </source>
</evidence>
<evidence type="ECO:0000259" key="12">
    <source>
        <dbReference type="PROSITE" id="PS50880"/>
    </source>
</evidence>
<dbReference type="CDD" id="cd00822">
    <property type="entry name" value="TopoII_Trans_DNA_gyrase"/>
    <property type="match status" value="1"/>
</dbReference>
<keyword evidence="14" id="KW-1185">Reference proteome</keyword>
<evidence type="ECO:0000256" key="9">
    <source>
        <dbReference type="ARBA" id="ARBA00023125"/>
    </source>
</evidence>
<evidence type="ECO:0000256" key="4">
    <source>
        <dbReference type="ARBA" id="ARBA00022723"/>
    </source>
</evidence>
<comment type="similarity">
    <text evidence="2 11">Belongs to the type II topoisomerase GyrB family.</text>
</comment>
<keyword evidence="6 11" id="KW-0067">ATP-binding</keyword>
<evidence type="ECO:0000256" key="5">
    <source>
        <dbReference type="ARBA" id="ARBA00022741"/>
    </source>
</evidence>
<dbReference type="Gene3D" id="3.40.50.670">
    <property type="match status" value="2"/>
</dbReference>
<dbReference type="InterPro" id="IPR018522">
    <property type="entry name" value="TopoIIA_CS"/>
</dbReference>
<dbReference type="Gene3D" id="3.30.565.10">
    <property type="entry name" value="Histidine kinase-like ATPase, C-terminal domain"/>
    <property type="match status" value="1"/>
</dbReference>
<dbReference type="Pfam" id="PF02518">
    <property type="entry name" value="HATPase_c"/>
    <property type="match status" value="1"/>
</dbReference>
<comment type="subcellular location">
    <subcellularLocation>
        <location evidence="11">Cytoplasm</location>
    </subcellularLocation>
</comment>
<dbReference type="InterPro" id="IPR020568">
    <property type="entry name" value="Ribosomal_Su5_D2-typ_SF"/>
</dbReference>
<keyword evidence="7 11" id="KW-0460">Magnesium</keyword>
<gene>
    <name evidence="11 13" type="primary">gyrB</name>
    <name evidence="13" type="ORF">GEAMG1_0006</name>
</gene>
<dbReference type="SMART" id="SM00387">
    <property type="entry name" value="HATPase_c"/>
    <property type="match status" value="1"/>
</dbReference>
<feature type="binding site" evidence="11">
    <location>
        <position position="510"/>
    </location>
    <ligand>
        <name>Mg(2+)</name>
        <dbReference type="ChEBI" id="CHEBI:18420"/>
        <label>2</label>
    </ligand>
</feature>
<dbReference type="InterPro" id="IPR006171">
    <property type="entry name" value="TOPRIM_dom"/>
</dbReference>
<dbReference type="InterPro" id="IPR001241">
    <property type="entry name" value="Topo_IIA"/>
</dbReference>
<dbReference type="PRINTS" id="PR00418">
    <property type="entry name" value="TPI2FAMILY"/>
</dbReference>
<feature type="binding site" evidence="11">
    <location>
        <position position="508"/>
    </location>
    <ligand>
        <name>Mg(2+)</name>
        <dbReference type="ChEBI" id="CHEBI:18420"/>
        <label>2</label>
    </ligand>
</feature>
<dbReference type="CDD" id="cd03366">
    <property type="entry name" value="TOPRIM_TopoIIA_GyrB"/>
    <property type="match status" value="1"/>
</dbReference>
<dbReference type="SUPFAM" id="SSF55874">
    <property type="entry name" value="ATPase domain of HSP90 chaperone/DNA topoisomerase II/histidine kinase"/>
    <property type="match status" value="1"/>
</dbReference>
<dbReference type="Gene3D" id="3.30.230.10">
    <property type="match status" value="1"/>
</dbReference>
<dbReference type="EC" id="5.6.2.2" evidence="11"/>
<feature type="site" description="Interaction with DNA" evidence="11">
    <location>
        <position position="462"/>
    </location>
</feature>
<dbReference type="CDD" id="cd16928">
    <property type="entry name" value="HATPase_GyrB-like"/>
    <property type="match status" value="1"/>
</dbReference>
<dbReference type="InterPro" id="IPR013506">
    <property type="entry name" value="Topo_IIA_bsu_dom2"/>
</dbReference>
<dbReference type="PANTHER" id="PTHR45866">
    <property type="entry name" value="DNA GYRASE/TOPOISOMERASE SUBUNIT B"/>
    <property type="match status" value="1"/>
</dbReference>
<comment type="subunit">
    <text evidence="11">Heterotetramer, composed of two GyrA and two GyrB chains. In the heterotetramer, GyrA contains the active site tyrosine that forms a transient covalent intermediate with DNA, while GyrB binds cofactors and catalyzes ATP hydrolysis.</text>
</comment>
<dbReference type="SUPFAM" id="SSF56719">
    <property type="entry name" value="Type II DNA topoisomerase"/>
    <property type="match status" value="1"/>
</dbReference>
<dbReference type="NCBIfam" id="NF011501">
    <property type="entry name" value="PRK14939.1"/>
    <property type="match status" value="1"/>
</dbReference>
<dbReference type="InterPro" id="IPR014721">
    <property type="entry name" value="Ribsml_uS5_D2-typ_fold_subgr"/>
</dbReference>
<name>A0ABM9D3J5_9BACT</name>
<proteinExistence type="inferred from homology"/>
<dbReference type="InterPro" id="IPR049353">
    <property type="entry name" value="GyrB_hook"/>
</dbReference>
<evidence type="ECO:0000256" key="10">
    <source>
        <dbReference type="ARBA" id="ARBA00023235"/>
    </source>
</evidence>
<keyword evidence="4 11" id="KW-0479">Metal-binding</keyword>
<evidence type="ECO:0000313" key="14">
    <source>
        <dbReference type="Proteomes" id="UP001295463"/>
    </source>
</evidence>
<keyword evidence="3 11" id="KW-0963">Cytoplasm</keyword>
<feature type="binding site" evidence="11">
    <location>
        <position position="434"/>
    </location>
    <ligand>
        <name>Mg(2+)</name>
        <dbReference type="ChEBI" id="CHEBI:18420"/>
        <label>1</label>
        <note>catalytic</note>
    </ligand>
</feature>
<accession>A0ABM9D3J5</accession>
<dbReference type="InterPro" id="IPR003594">
    <property type="entry name" value="HATPase_dom"/>
</dbReference>
<evidence type="ECO:0000256" key="2">
    <source>
        <dbReference type="ARBA" id="ARBA00010708"/>
    </source>
</evidence>
<protein>
    <recommendedName>
        <fullName evidence="11">DNA gyrase subunit B</fullName>
        <ecNumber evidence="11">5.6.2.2</ecNumber>
    </recommendedName>
</protein>
<dbReference type="GO" id="GO:0016853">
    <property type="term" value="F:isomerase activity"/>
    <property type="evidence" value="ECO:0007669"/>
    <property type="project" value="UniProtKB-KW"/>
</dbReference>
<dbReference type="Pfam" id="PF21249">
    <property type="entry name" value="GyrB_hook"/>
    <property type="match status" value="1"/>
</dbReference>
<feature type="site" description="Interaction with DNA" evidence="11">
    <location>
        <position position="459"/>
    </location>
</feature>
<dbReference type="Pfam" id="PF01751">
    <property type="entry name" value="Toprim"/>
    <property type="match status" value="1"/>
</dbReference>
<dbReference type="RefSeq" id="WP_305730809.1">
    <property type="nucleotide sequence ID" value="NZ_OW150024.1"/>
</dbReference>
<organism evidence="13 14">
    <name type="scientific">Trichlorobacter ammonificans</name>
    <dbReference type="NCBI Taxonomy" id="2916410"/>
    <lineage>
        <taxon>Bacteria</taxon>
        <taxon>Pseudomonadati</taxon>
        <taxon>Thermodesulfobacteriota</taxon>
        <taxon>Desulfuromonadia</taxon>
        <taxon>Geobacterales</taxon>
        <taxon>Geobacteraceae</taxon>
        <taxon>Trichlorobacter</taxon>
    </lineage>
</organism>
<dbReference type="Proteomes" id="UP001295463">
    <property type="component" value="Chromosome"/>
</dbReference>
<evidence type="ECO:0000256" key="3">
    <source>
        <dbReference type="ARBA" id="ARBA00022490"/>
    </source>
</evidence>
<dbReference type="InterPro" id="IPR034160">
    <property type="entry name" value="TOPRIM_GyrB"/>
</dbReference>
<keyword evidence="10 11" id="KW-0413">Isomerase</keyword>
<dbReference type="PRINTS" id="PR01159">
    <property type="entry name" value="DNAGYRASEB"/>
</dbReference>
<evidence type="ECO:0000256" key="8">
    <source>
        <dbReference type="ARBA" id="ARBA00023029"/>
    </source>
</evidence>
<evidence type="ECO:0000256" key="11">
    <source>
        <dbReference type="HAMAP-Rule" id="MF_01898"/>
    </source>
</evidence>
<comment type="catalytic activity">
    <reaction evidence="1 11">
        <text>ATP-dependent breakage, passage and rejoining of double-stranded DNA.</text>
        <dbReference type="EC" id="5.6.2.2"/>
    </reaction>
</comment>
<feature type="binding site" evidence="11">
    <location>
        <position position="508"/>
    </location>
    <ligand>
        <name>Mg(2+)</name>
        <dbReference type="ChEBI" id="CHEBI:18420"/>
        <label>1</label>
        <note>catalytic</note>
    </ligand>
</feature>
<dbReference type="PROSITE" id="PS50880">
    <property type="entry name" value="TOPRIM"/>
    <property type="match status" value="1"/>
</dbReference>
<dbReference type="EMBL" id="OW150024">
    <property type="protein sequence ID" value="CAH2029828.1"/>
    <property type="molecule type" value="Genomic_DNA"/>
</dbReference>
<keyword evidence="5 11" id="KW-0547">Nucleotide-binding</keyword>
<feature type="domain" description="Toprim" evidence="12">
    <location>
        <begin position="428"/>
        <end position="543"/>
    </location>
</feature>
<dbReference type="NCBIfam" id="TIGR01059">
    <property type="entry name" value="gyrB"/>
    <property type="match status" value="1"/>
</dbReference>
<evidence type="ECO:0000256" key="7">
    <source>
        <dbReference type="ARBA" id="ARBA00022842"/>
    </source>
</evidence>
<dbReference type="NCBIfam" id="NF004189">
    <property type="entry name" value="PRK05644.1"/>
    <property type="match status" value="1"/>
</dbReference>
<dbReference type="HAMAP" id="MF_01898">
    <property type="entry name" value="GyrB"/>
    <property type="match status" value="1"/>
</dbReference>
<dbReference type="SMART" id="SM00433">
    <property type="entry name" value="TOP2c"/>
    <property type="match status" value="1"/>
</dbReference>
<dbReference type="InterPro" id="IPR002288">
    <property type="entry name" value="DNA_gyrase_B_C"/>
</dbReference>
<comment type="miscellaneous">
    <text evidence="11">Few gyrases are as efficient as E.coli at forming negative supercoils. Not all organisms have 2 type II topoisomerases; in organisms with a single type II topoisomerase this enzyme also has to decatenate newly replicated chromosomes.</text>
</comment>
<dbReference type="InterPro" id="IPR013759">
    <property type="entry name" value="Topo_IIA_B_C"/>
</dbReference>
<sequence length="801" mass="89268">MSDYEMNEATVSGASYGAESIKVLEGLAAVRKRPAMYIGSTASQGLHHLVYEIVDNSIDEALAGHCDTVGVTINTDGSVTVVDNGRGIPTDMHPTEGRAAAEVALTVLHAGGKFDNDSYKVSGGLHGVGVSVVNALSKWLELEIRRDGKIWRQSYRRGDPQAPLEVVGETKRRGTKITFMPDEEIFETTEFSFDVLSQRLRELAFLNAGVRITIGDERSEGKAHEFYYEGGINSFVEYLNRAKTPLHPKPIYVKGEKNGVEIEISMQYNDSYDEKIFSFANNINTHEGGTHLAGFKAALTRTMNGYAAANDLLKKEKVAISGDDLREGLTAVISVKIPQPQFEGQTKTKLGNSEVKGYVESLLNEKLAVYLEENPKIAKDVLNKSIEAARAREAARKARETVRRKGAMDLGGLPGKLADCQEKDPAQCELYLVEGDSAGGSAKQGRDRRFQAILPLKGKILNVEKARFDKMISSQEIRTLIIALGTGIGREDFDVSKLRYGRIIVMTDADVDGSHILTLLLTFFYRNMRELIERGHLYIAQPPLYKVKRGKKEMYLKNEQALQQFLLDEGAEELTLRMEKGDRVYSGKQIIPVIRQLIEHRAIVDKVVKKGVAAELLDLLLRAGVPAGIEELGQLTGYLETMKGLRADAEYQVEEERISFSLGNLRNQIDNQTLNVLGTHEYELLVENYRRVCETMAGGKACLEQEGKLLLETASHEELLTWFLEYAKKGLNIQRYKGLGEMNPEQLWETTMNPENRTLLQVKIEDAVEADGIFTVLMGDQVEPRRDFIEQNALNVVNLDI</sequence>
<dbReference type="InterPro" id="IPR000565">
    <property type="entry name" value="Topo_IIA_B"/>
</dbReference>
<dbReference type="SUPFAM" id="SSF54211">
    <property type="entry name" value="Ribosomal protein S5 domain 2-like"/>
    <property type="match status" value="1"/>
</dbReference>